<dbReference type="Proteomes" id="UP001576780">
    <property type="component" value="Unassembled WGS sequence"/>
</dbReference>
<sequence length="228" mass="26323">MMELYNFYSYAFLKTPTAALEIPIGIAGEVFLINGGNISALVEAEVSLSSLQNDDQQLISAVLSHDRVICEIFRQTTILPLRFGTSFVSQEKLLLHLEAHQNEYLEKIHELKGKAEYILKFTPRKLEEPAIPSEVGGKQYFLAKKQRYQNQQDFYILQTAEWENVVHLITDIHKSAIIFPAQGEDARIFLLVNQTEENLLKTQFRNWQRACPRWELQLGEALPPYHFI</sequence>
<gene>
    <name evidence="4" type="ORF">ACE1CA_31565</name>
</gene>
<comment type="caution">
    <text evidence="4">The sequence shown here is derived from an EMBL/GenBank/DDBJ whole genome shotgun (WGS) entry which is preliminary data.</text>
</comment>
<dbReference type="PANTHER" id="PTHR36852:SF1">
    <property type="entry name" value="PROTEIN GVPL 2"/>
    <property type="match status" value="1"/>
</dbReference>
<evidence type="ECO:0000256" key="1">
    <source>
        <dbReference type="ARBA" id="ARBA00022987"/>
    </source>
</evidence>
<name>A0ABV4WVD0_9CYAN</name>
<dbReference type="EMBL" id="JBHFNT010000289">
    <property type="protein sequence ID" value="MFB2839053.1"/>
    <property type="molecule type" value="Genomic_DNA"/>
</dbReference>
<evidence type="ECO:0000313" key="5">
    <source>
        <dbReference type="Proteomes" id="UP001576780"/>
    </source>
</evidence>
<comment type="subcellular location">
    <subcellularLocation>
        <location evidence="2">Gas vesicle</location>
    </subcellularLocation>
</comment>
<evidence type="ECO:0000313" key="4">
    <source>
        <dbReference type="EMBL" id="MFB2839053.1"/>
    </source>
</evidence>
<dbReference type="RefSeq" id="WP_413281342.1">
    <property type="nucleotide sequence ID" value="NZ_JBHFNT010000289.1"/>
</dbReference>
<comment type="similarity">
    <text evidence="3">Belongs to the gas vesicle GvpF/GvpL family.</text>
</comment>
<dbReference type="Pfam" id="PF06386">
    <property type="entry name" value="GvpL_GvpF"/>
    <property type="match status" value="1"/>
</dbReference>
<dbReference type="PANTHER" id="PTHR36852">
    <property type="entry name" value="PROTEIN GVPL 2"/>
    <property type="match status" value="1"/>
</dbReference>
<protein>
    <submittedName>
        <fullName evidence="4">GvpL/GvpF family gas vesicle protein</fullName>
    </submittedName>
</protein>
<evidence type="ECO:0000256" key="3">
    <source>
        <dbReference type="ARBA" id="ARBA00035643"/>
    </source>
</evidence>
<dbReference type="InterPro" id="IPR009430">
    <property type="entry name" value="GvpL/GvpF"/>
</dbReference>
<proteinExistence type="inferred from homology"/>
<organism evidence="4 5">
    <name type="scientific">Floridaenema evergladense BLCC-F167</name>
    <dbReference type="NCBI Taxonomy" id="3153639"/>
    <lineage>
        <taxon>Bacteria</taxon>
        <taxon>Bacillati</taxon>
        <taxon>Cyanobacteriota</taxon>
        <taxon>Cyanophyceae</taxon>
        <taxon>Oscillatoriophycideae</taxon>
        <taxon>Aerosakkonematales</taxon>
        <taxon>Aerosakkonemataceae</taxon>
        <taxon>Floridanema</taxon>
        <taxon>Floridanema evergladense</taxon>
    </lineage>
</organism>
<keyword evidence="1" id="KW-0304">Gas vesicle</keyword>
<evidence type="ECO:0000256" key="2">
    <source>
        <dbReference type="ARBA" id="ARBA00035108"/>
    </source>
</evidence>
<accession>A0ABV4WVD0</accession>
<reference evidence="4 5" key="1">
    <citation type="submission" date="2024-09" db="EMBL/GenBank/DDBJ databases">
        <title>Floridaenema gen nov. (Aerosakkonemataceae, Aerosakkonematales ord. nov., Cyanobacteria) from benthic tropical and subtropical fresh waters, with the description of four new species.</title>
        <authorList>
            <person name="Moretto J.A."/>
            <person name="Berthold D.E."/>
            <person name="Lefler F.W."/>
            <person name="Huang I.-S."/>
            <person name="Laughinghouse H. IV."/>
        </authorList>
    </citation>
    <scope>NUCLEOTIDE SEQUENCE [LARGE SCALE GENOMIC DNA]</scope>
    <source>
        <strain evidence="4 5">BLCC-F167</strain>
    </source>
</reference>
<keyword evidence="5" id="KW-1185">Reference proteome</keyword>